<protein>
    <recommendedName>
        <fullName evidence="3">U2A'/phosphoprotein 32 family A C-terminal domain-containing protein</fullName>
    </recommendedName>
</protein>
<dbReference type="Gene3D" id="3.80.10.10">
    <property type="entry name" value="Ribonuclease Inhibitor"/>
    <property type="match status" value="1"/>
</dbReference>
<sequence length="829" mass="93628">MYIYLIFPHLQSIQYHTNHSLKFLSSHIVLLSLSGGFVWVFAVGESSSFKHIISMEFQSLESRKHKLQPNPAILCSLSKVKQQKSFQRRSHLVVVLDHLKDVDFLPLIDVIDSMSSSDIDAVDILNESPCILNEDQVLSLICAANQKLHTVSLQDLPFTKHFLRDLVRSGLACRVLKLSSSSVQKLDMVGRFMQLQKLNLDFCTSLSSLHKDCFSHMPNLMHLSMCGTRISNLWTTTAALSKLPFLIELRFQNCLCCEDTGPCPGYPRGRSGFCVTMTDYHHEYDSSENRGPQREIKNSFENRVGVCSGHLKSLSLLEISSDTHCDSKSDYFNVKNEVLHNDFCAQDDFSENLKDSTARKKYISHHASPICFEKHYREFMVASLPSLEVLDNLPIGRKDREVAKAIYSKHFEYLPYKRQEVRSTYQILHNREIASGCVPRISSKLKRSSVHGSNHSFSRSLCAAKLGASPWPHLHPISNIGYVSDEEIKTFRPRQFEYHPSDSSHMAFGTLDGEVVVINHENGNLVYYLPPLGVSNSILGLCWLKKYPSKVLAGSDNGLLRLFDISNTSPKDTDTPYGHDVFTFERFGQLTSVHVNATDEQFLVSGYTRNVALYDIGTGRLLQLFNNLHQEPINVAKFAYHSPFMFATSSFDHDVKMWDLRQRMVRPCYSATSSRGNVMVCFSPDDQYLLVSAIDNEVKQLFAVDGTLNTDFGIPSSGSSHNYTRSYYMNGTDYIITGSSDEHVVRICCAQTGRRLRDIYFEGRGSEKAMFVQSLRGDPFRPFNMSILASYAQSSSKCEIIKVNLLASCEDSEEDSYSQQLGPSFSLGG</sequence>
<dbReference type="GO" id="GO:0080008">
    <property type="term" value="C:Cul4-RING E3 ubiquitin ligase complex"/>
    <property type="evidence" value="ECO:0007669"/>
    <property type="project" value="InterPro"/>
</dbReference>
<dbReference type="InterPro" id="IPR036322">
    <property type="entry name" value="WD40_repeat_dom_sf"/>
</dbReference>
<organism evidence="4 5">
    <name type="scientific">Carnegiea gigantea</name>
    <dbReference type="NCBI Taxonomy" id="171969"/>
    <lineage>
        <taxon>Eukaryota</taxon>
        <taxon>Viridiplantae</taxon>
        <taxon>Streptophyta</taxon>
        <taxon>Embryophyta</taxon>
        <taxon>Tracheophyta</taxon>
        <taxon>Spermatophyta</taxon>
        <taxon>Magnoliopsida</taxon>
        <taxon>eudicotyledons</taxon>
        <taxon>Gunneridae</taxon>
        <taxon>Pentapetalae</taxon>
        <taxon>Caryophyllales</taxon>
        <taxon>Cactineae</taxon>
        <taxon>Cactaceae</taxon>
        <taxon>Cactoideae</taxon>
        <taxon>Echinocereeae</taxon>
        <taxon>Carnegiea</taxon>
    </lineage>
</organism>
<dbReference type="Proteomes" id="UP001153076">
    <property type="component" value="Unassembled WGS sequence"/>
</dbReference>
<keyword evidence="2" id="KW-0472">Membrane</keyword>
<keyword evidence="2" id="KW-1133">Transmembrane helix</keyword>
<dbReference type="InterPro" id="IPR001680">
    <property type="entry name" value="WD40_rpt"/>
</dbReference>
<evidence type="ECO:0000313" key="5">
    <source>
        <dbReference type="Proteomes" id="UP001153076"/>
    </source>
</evidence>
<accession>A0A9Q1QD08</accession>
<dbReference type="PANTHER" id="PTHR47201:SF3">
    <property type="entry name" value="U2A'_PHOSPHOPROTEIN 32 FAMILY A C-TERMINAL DOMAIN-CONTAINING PROTEIN"/>
    <property type="match status" value="1"/>
</dbReference>
<dbReference type="OrthoDB" id="20669at2759"/>
<dbReference type="Pfam" id="PF20919">
    <property type="entry name" value="DHU1_N"/>
    <property type="match status" value="2"/>
</dbReference>
<dbReference type="Gene3D" id="2.130.10.10">
    <property type="entry name" value="YVTN repeat-like/Quinoprotein amine dehydrogenase"/>
    <property type="match status" value="1"/>
</dbReference>
<dbReference type="SMART" id="SM00446">
    <property type="entry name" value="LRRcap"/>
    <property type="match status" value="1"/>
</dbReference>
<reference evidence="4" key="1">
    <citation type="submission" date="2022-04" db="EMBL/GenBank/DDBJ databases">
        <title>Carnegiea gigantea Genome sequencing and assembly v2.</title>
        <authorList>
            <person name="Copetti D."/>
            <person name="Sanderson M.J."/>
            <person name="Burquez A."/>
            <person name="Wojciechowski M.F."/>
        </authorList>
    </citation>
    <scope>NUCLEOTIDE SEQUENCE</scope>
    <source>
        <strain evidence="4">SGP5-SGP5p</strain>
        <tissue evidence="4">Aerial part</tissue>
    </source>
</reference>
<dbReference type="GO" id="GO:0071493">
    <property type="term" value="P:cellular response to UV-B"/>
    <property type="evidence" value="ECO:0007669"/>
    <property type="project" value="InterPro"/>
</dbReference>
<dbReference type="InterPro" id="IPR046377">
    <property type="entry name" value="DHU1"/>
</dbReference>
<evidence type="ECO:0000259" key="3">
    <source>
        <dbReference type="SMART" id="SM00446"/>
    </source>
</evidence>
<proteinExistence type="predicted"/>
<evidence type="ECO:0000256" key="1">
    <source>
        <dbReference type="ARBA" id="ARBA00022737"/>
    </source>
</evidence>
<dbReference type="SUPFAM" id="SSF52047">
    <property type="entry name" value="RNI-like"/>
    <property type="match status" value="1"/>
</dbReference>
<evidence type="ECO:0000313" key="4">
    <source>
        <dbReference type="EMBL" id="KAJ8436996.1"/>
    </source>
</evidence>
<gene>
    <name evidence="4" type="ORF">Cgig2_010341</name>
</gene>
<dbReference type="InterPro" id="IPR048514">
    <property type="entry name" value="DHU1_N"/>
</dbReference>
<keyword evidence="1" id="KW-0677">Repeat</keyword>
<keyword evidence="2" id="KW-0812">Transmembrane</keyword>
<dbReference type="InterPro" id="IPR032675">
    <property type="entry name" value="LRR_dom_sf"/>
</dbReference>
<dbReference type="EMBL" id="JAKOGI010000320">
    <property type="protein sequence ID" value="KAJ8436996.1"/>
    <property type="molecule type" value="Genomic_DNA"/>
</dbReference>
<keyword evidence="5" id="KW-1185">Reference proteome</keyword>
<dbReference type="SMART" id="SM00320">
    <property type="entry name" value="WD40"/>
    <property type="match status" value="5"/>
</dbReference>
<feature type="transmembrane region" description="Helical" evidence="2">
    <location>
        <begin position="21"/>
        <end position="42"/>
    </location>
</feature>
<dbReference type="PANTHER" id="PTHR47201">
    <property type="entry name" value="BNAC09G30780D PROTEIN"/>
    <property type="match status" value="1"/>
</dbReference>
<dbReference type="Pfam" id="PF00400">
    <property type="entry name" value="WD40"/>
    <property type="match status" value="1"/>
</dbReference>
<dbReference type="InterPro" id="IPR015943">
    <property type="entry name" value="WD40/YVTN_repeat-like_dom_sf"/>
</dbReference>
<name>A0A9Q1QD08_9CARY</name>
<evidence type="ECO:0000256" key="2">
    <source>
        <dbReference type="SAM" id="Phobius"/>
    </source>
</evidence>
<feature type="domain" description="U2A'/phosphoprotein 32 family A C-terminal" evidence="3">
    <location>
        <begin position="373"/>
        <end position="391"/>
    </location>
</feature>
<dbReference type="InterPro" id="IPR003603">
    <property type="entry name" value="U2A'_phosphoprotein32A_C"/>
</dbReference>
<comment type="caution">
    <text evidence="4">The sequence shown here is derived from an EMBL/GenBank/DDBJ whole genome shotgun (WGS) entry which is preliminary data.</text>
</comment>
<dbReference type="AlphaFoldDB" id="A0A9Q1QD08"/>
<dbReference type="SUPFAM" id="SSF50978">
    <property type="entry name" value="WD40 repeat-like"/>
    <property type="match status" value="1"/>
</dbReference>